<dbReference type="EMBL" id="LSDK01000139">
    <property type="protein sequence ID" value="KXB73412.1"/>
    <property type="molecule type" value="Genomic_DNA"/>
</dbReference>
<feature type="compositionally biased region" description="Low complexity" evidence="1">
    <location>
        <begin position="309"/>
        <end position="327"/>
    </location>
</feature>
<feature type="compositionally biased region" description="Basic and acidic residues" evidence="1">
    <location>
        <begin position="37"/>
        <end position="46"/>
    </location>
</feature>
<accession>A0A134B0E5</accession>
<dbReference type="Pfam" id="PF19841">
    <property type="entry name" value="GldN"/>
    <property type="match status" value="1"/>
</dbReference>
<evidence type="ECO:0000256" key="1">
    <source>
        <dbReference type="SAM" id="MobiDB-lite"/>
    </source>
</evidence>
<protein>
    <submittedName>
        <fullName evidence="3">Gliding motility-associated protein GldN</fullName>
    </submittedName>
</protein>
<dbReference type="Proteomes" id="UP000070224">
    <property type="component" value="Unassembled WGS sequence"/>
</dbReference>
<feature type="signal peptide" evidence="2">
    <location>
        <begin position="1"/>
        <end position="21"/>
    </location>
</feature>
<dbReference type="RefSeq" id="WP_060936083.1">
    <property type="nucleotide sequence ID" value="NZ_KQ960466.1"/>
</dbReference>
<keyword evidence="4" id="KW-1185">Reference proteome</keyword>
<evidence type="ECO:0000256" key="2">
    <source>
        <dbReference type="SAM" id="SignalP"/>
    </source>
</evidence>
<keyword evidence="2" id="KW-0732">Signal</keyword>
<evidence type="ECO:0000313" key="3">
    <source>
        <dbReference type="EMBL" id="KXB73412.1"/>
    </source>
</evidence>
<name>A0A134B0E5_9PORP</name>
<gene>
    <name evidence="3" type="ORF">HMPREF3185_02051</name>
</gene>
<feature type="region of interest" description="Disordered" evidence="1">
    <location>
        <begin position="31"/>
        <end position="51"/>
    </location>
</feature>
<dbReference type="NCBIfam" id="TIGR03523">
    <property type="entry name" value="GldN"/>
    <property type="match status" value="1"/>
</dbReference>
<proteinExistence type="predicted"/>
<feature type="region of interest" description="Disordered" evidence="1">
    <location>
        <begin position="290"/>
        <end position="338"/>
    </location>
</feature>
<organism evidence="3 4">
    <name type="scientific">Porphyromonas somerae</name>
    <dbReference type="NCBI Taxonomy" id="322095"/>
    <lineage>
        <taxon>Bacteria</taxon>
        <taxon>Pseudomonadati</taxon>
        <taxon>Bacteroidota</taxon>
        <taxon>Bacteroidia</taxon>
        <taxon>Bacteroidales</taxon>
        <taxon>Porphyromonadaceae</taxon>
        <taxon>Porphyromonas</taxon>
    </lineage>
</organism>
<feature type="chain" id="PRO_5007461897" evidence="2">
    <location>
        <begin position="22"/>
        <end position="338"/>
    </location>
</feature>
<feature type="compositionally biased region" description="Basic residues" evidence="1">
    <location>
        <begin position="299"/>
        <end position="308"/>
    </location>
</feature>
<dbReference type="STRING" id="322095.HMPREF3185_02051"/>
<dbReference type="AlphaFoldDB" id="A0A134B0E5"/>
<dbReference type="PATRIC" id="fig|322095.3.peg.2021"/>
<evidence type="ECO:0000313" key="4">
    <source>
        <dbReference type="Proteomes" id="UP000070224"/>
    </source>
</evidence>
<reference evidence="4" key="1">
    <citation type="submission" date="2016-01" db="EMBL/GenBank/DDBJ databases">
        <authorList>
            <person name="Mitreva M."/>
            <person name="Pepin K.H."/>
            <person name="Mihindukulasuriya K.A."/>
            <person name="Fulton R."/>
            <person name="Fronick C."/>
            <person name="O'Laughlin M."/>
            <person name="Miner T."/>
            <person name="Herter B."/>
            <person name="Rosa B.A."/>
            <person name="Cordes M."/>
            <person name="Tomlinson C."/>
            <person name="Wollam A."/>
            <person name="Palsikar V.B."/>
            <person name="Mardis E.R."/>
            <person name="Wilson R.K."/>
        </authorList>
    </citation>
    <scope>NUCLEOTIDE SEQUENCE [LARGE SCALE GENOMIC DNA]</scope>
    <source>
        <strain evidence="4">KA00683</strain>
    </source>
</reference>
<dbReference type="InterPro" id="IPR019847">
    <property type="entry name" value="Gliding_motility_assoc_GldN"/>
</dbReference>
<comment type="caution">
    <text evidence="3">The sequence shown here is derived from an EMBL/GenBank/DDBJ whole genome shotgun (WGS) entry which is preliminary data.</text>
</comment>
<sequence length="338" mass="38073">MKRTTTIFLSSLLLSSLGLSAQDTPRTPIVRKGTQQTERREKKKAVEQGTNQGLTERAKDFLSSDTITTDQVAWRRGIYRALDLMQPANAPLYSPEVTTDREANLFAQVFQLYAAGRLPVYEYLDGPERFDEAHRLSFKDFVERFHISYIEGDPQSIPSSEVKDYYIKEAHIFDEGTSTYSTQVEALCPILSGVGDYGELRLPLFWVKYSDLAPYLQSGLIPLSEGNSAYRGTLFDFFRLGLYKGEIVKTENLRGRTLSQEYQSPEAQKKAQEHIERELSDFQAQLYLPDSTLHQPKQSPKKGSKSKSKSQPTSDSSASSTSKSSSTPITRSARGRGY</sequence>